<feature type="signal peptide" evidence="1">
    <location>
        <begin position="1"/>
        <end position="19"/>
    </location>
</feature>
<dbReference type="SMART" id="SM00855">
    <property type="entry name" value="PGAM"/>
    <property type="match status" value="1"/>
</dbReference>
<sequence>MKKHLITILLFTFAIITFAQNQTTFILVRHAEKAIDGTDNPPLNDAGMERANYLADLLKNQDITALYATPFTRTKKTLQPIADQQELSITEYAPSDKDEWLKSVVKKHAGGTIVISGHSNTIPGLANALLGEEKFEQFDDSDYSNLLIIVIDKVGEGKLVRLKF</sequence>
<keyword evidence="1" id="KW-0732">Signal</keyword>
<dbReference type="InterPro" id="IPR029033">
    <property type="entry name" value="His_PPase_superfam"/>
</dbReference>
<gene>
    <name evidence="2" type="ORF">SAMN05421640_1880</name>
</gene>
<evidence type="ECO:0000313" key="3">
    <source>
        <dbReference type="Proteomes" id="UP000198393"/>
    </source>
</evidence>
<protein>
    <submittedName>
        <fullName evidence="2">Broad specificity phosphatase PhoE</fullName>
    </submittedName>
</protein>
<evidence type="ECO:0000313" key="2">
    <source>
        <dbReference type="EMBL" id="SNS98265.1"/>
    </source>
</evidence>
<dbReference type="InterPro" id="IPR013078">
    <property type="entry name" value="His_Pase_superF_clade-1"/>
</dbReference>
<dbReference type="SUPFAM" id="SSF53254">
    <property type="entry name" value="Phosphoglycerate mutase-like"/>
    <property type="match status" value="1"/>
</dbReference>
<accession>A0A239IXL8</accession>
<keyword evidence="3" id="KW-1185">Reference proteome</keyword>
<dbReference type="Gene3D" id="3.40.50.1240">
    <property type="entry name" value="Phosphoglycerate mutase-like"/>
    <property type="match status" value="1"/>
</dbReference>
<dbReference type="RefSeq" id="WP_089356611.1">
    <property type="nucleotide sequence ID" value="NZ_FZPD01000003.1"/>
</dbReference>
<dbReference type="OrthoDB" id="3296006at2"/>
<reference evidence="2 3" key="1">
    <citation type="submission" date="2017-06" db="EMBL/GenBank/DDBJ databases">
        <authorList>
            <person name="Kim H.J."/>
            <person name="Triplett B.A."/>
        </authorList>
    </citation>
    <scope>NUCLEOTIDE SEQUENCE [LARGE SCALE GENOMIC DNA]</scope>
    <source>
        <strain evidence="2 3">DSM 19307</strain>
    </source>
</reference>
<dbReference type="Proteomes" id="UP000198393">
    <property type="component" value="Unassembled WGS sequence"/>
</dbReference>
<evidence type="ECO:0000256" key="1">
    <source>
        <dbReference type="SAM" id="SignalP"/>
    </source>
</evidence>
<dbReference type="AlphaFoldDB" id="A0A239IXL8"/>
<dbReference type="CDD" id="cd07067">
    <property type="entry name" value="HP_PGM_like"/>
    <property type="match status" value="1"/>
</dbReference>
<dbReference type="EMBL" id="FZPD01000003">
    <property type="protein sequence ID" value="SNS98265.1"/>
    <property type="molecule type" value="Genomic_DNA"/>
</dbReference>
<name>A0A239IXL8_EKHLU</name>
<feature type="chain" id="PRO_5012127717" evidence="1">
    <location>
        <begin position="20"/>
        <end position="164"/>
    </location>
</feature>
<proteinExistence type="predicted"/>
<dbReference type="Pfam" id="PF00300">
    <property type="entry name" value="His_Phos_1"/>
    <property type="match status" value="1"/>
</dbReference>
<organism evidence="2 3">
    <name type="scientific">Ekhidna lutea</name>
    <dbReference type="NCBI Taxonomy" id="447679"/>
    <lineage>
        <taxon>Bacteria</taxon>
        <taxon>Pseudomonadati</taxon>
        <taxon>Bacteroidota</taxon>
        <taxon>Cytophagia</taxon>
        <taxon>Cytophagales</taxon>
        <taxon>Reichenbachiellaceae</taxon>
        <taxon>Ekhidna</taxon>
    </lineage>
</organism>